<evidence type="ECO:0000313" key="3">
    <source>
        <dbReference type="Proteomes" id="UP000268033"/>
    </source>
</evidence>
<organism evidence="2 3">
    <name type="scientific">Gallaecimonas pentaromativorans</name>
    <dbReference type="NCBI Taxonomy" id="584787"/>
    <lineage>
        <taxon>Bacteria</taxon>
        <taxon>Pseudomonadati</taxon>
        <taxon>Pseudomonadota</taxon>
        <taxon>Gammaproteobacteria</taxon>
        <taxon>Enterobacterales</taxon>
        <taxon>Gallaecimonadaceae</taxon>
        <taxon>Gallaecimonas</taxon>
    </lineage>
</organism>
<protein>
    <submittedName>
        <fullName evidence="2">Gamma-glutamylcyclotransferase (GGCT)/AIG2-like uncharacterized protein YtfP</fullName>
    </submittedName>
</protein>
<accession>A0A3N1P717</accession>
<proteinExistence type="predicted"/>
<gene>
    <name evidence="2" type="ORF">EDC28_107228</name>
</gene>
<keyword evidence="3" id="KW-1185">Reference proteome</keyword>
<dbReference type="InterPro" id="IPR036568">
    <property type="entry name" value="GGCT-like_sf"/>
</dbReference>
<reference evidence="2 3" key="1">
    <citation type="submission" date="2018-11" db="EMBL/GenBank/DDBJ databases">
        <title>Genomic Encyclopedia of Type Strains, Phase IV (KMG-IV): sequencing the most valuable type-strain genomes for metagenomic binning, comparative biology and taxonomic classification.</title>
        <authorList>
            <person name="Goeker M."/>
        </authorList>
    </citation>
    <scope>NUCLEOTIDE SEQUENCE [LARGE SCALE GENOMIC DNA]</scope>
    <source>
        <strain evidence="2 3">DSM 21945</strain>
    </source>
</reference>
<dbReference type="Proteomes" id="UP000268033">
    <property type="component" value="Unassembled WGS sequence"/>
</dbReference>
<comment type="caution">
    <text evidence="2">The sequence shown here is derived from an EMBL/GenBank/DDBJ whole genome shotgun (WGS) entry which is preliminary data.</text>
</comment>
<dbReference type="Gene3D" id="3.10.490.10">
    <property type="entry name" value="Gamma-glutamyl cyclotransferase-like"/>
    <property type="match status" value="1"/>
</dbReference>
<name>A0A3N1P717_9GAMM</name>
<dbReference type="STRING" id="584787.GCA_001247655_00888"/>
<evidence type="ECO:0000313" key="2">
    <source>
        <dbReference type="EMBL" id="ROQ24345.1"/>
    </source>
</evidence>
<feature type="domain" description="Gamma-glutamylcyclotransferase AIG2-like" evidence="1">
    <location>
        <begin position="11"/>
        <end position="128"/>
    </location>
</feature>
<dbReference type="CDD" id="cd06661">
    <property type="entry name" value="GGCT_like"/>
    <property type="match status" value="1"/>
</dbReference>
<dbReference type="SUPFAM" id="SSF110857">
    <property type="entry name" value="Gamma-glutamyl cyclotransferase-like"/>
    <property type="match status" value="1"/>
</dbReference>
<dbReference type="AlphaFoldDB" id="A0A3N1P717"/>
<dbReference type="GO" id="GO:0016740">
    <property type="term" value="F:transferase activity"/>
    <property type="evidence" value="ECO:0007669"/>
    <property type="project" value="UniProtKB-KW"/>
</dbReference>
<dbReference type="Pfam" id="PF06094">
    <property type="entry name" value="GGACT"/>
    <property type="match status" value="1"/>
</dbReference>
<sequence length="131" mass="15015">MSPPRWAELPVFVYGTLRRQSPHPLARRLADEGRYLGEARCQGQLYRVAHYPGWVPGPGWVTGELYRLSPALLAALDSYEECGPGFSEPWEYRRERHQVWLGKEALLAFIYRYNRPTGSLTLLGSGDFFLT</sequence>
<dbReference type="InterPro" id="IPR009288">
    <property type="entry name" value="AIG2-like_dom"/>
</dbReference>
<keyword evidence="2" id="KW-0808">Transferase</keyword>
<evidence type="ECO:0000259" key="1">
    <source>
        <dbReference type="Pfam" id="PF06094"/>
    </source>
</evidence>
<dbReference type="EMBL" id="RJUL01000007">
    <property type="protein sequence ID" value="ROQ24345.1"/>
    <property type="molecule type" value="Genomic_DNA"/>
</dbReference>
<dbReference type="RefSeq" id="WP_123422049.1">
    <property type="nucleotide sequence ID" value="NZ_RJUL01000007.1"/>
</dbReference>
<dbReference type="InterPro" id="IPR013024">
    <property type="entry name" value="GGCT-like"/>
</dbReference>